<keyword evidence="1" id="KW-1133">Transmembrane helix</keyword>
<dbReference type="AlphaFoldDB" id="A0A258FSY4"/>
<feature type="transmembrane region" description="Helical" evidence="1">
    <location>
        <begin position="61"/>
        <end position="80"/>
    </location>
</feature>
<feature type="transmembrane region" description="Helical" evidence="1">
    <location>
        <begin position="31"/>
        <end position="49"/>
    </location>
</feature>
<feature type="transmembrane region" description="Helical" evidence="1">
    <location>
        <begin position="183"/>
        <end position="202"/>
    </location>
</feature>
<organism evidence="2 3">
    <name type="scientific">Brevundimonas subvibrioides</name>
    <dbReference type="NCBI Taxonomy" id="74313"/>
    <lineage>
        <taxon>Bacteria</taxon>
        <taxon>Pseudomonadati</taxon>
        <taxon>Pseudomonadota</taxon>
        <taxon>Alphaproteobacteria</taxon>
        <taxon>Caulobacterales</taxon>
        <taxon>Caulobacteraceae</taxon>
        <taxon>Brevundimonas</taxon>
    </lineage>
</organism>
<evidence type="ECO:0000313" key="2">
    <source>
        <dbReference type="EMBL" id="OYX35621.1"/>
    </source>
</evidence>
<feature type="transmembrane region" description="Helical" evidence="1">
    <location>
        <begin position="128"/>
        <end position="147"/>
    </location>
</feature>
<dbReference type="EMBL" id="NCEB01000003">
    <property type="protein sequence ID" value="OYX35621.1"/>
    <property type="molecule type" value="Genomic_DNA"/>
</dbReference>
<name>A0A258FSY4_9CAUL</name>
<feature type="transmembrane region" description="Helical" evidence="1">
    <location>
        <begin position="92"/>
        <end position="116"/>
    </location>
</feature>
<keyword evidence="1" id="KW-0472">Membrane</keyword>
<accession>A0A258FSY4</accession>
<feature type="transmembrane region" description="Helical" evidence="1">
    <location>
        <begin position="159"/>
        <end position="177"/>
    </location>
</feature>
<gene>
    <name evidence="2" type="ORF">B7Z01_01600</name>
</gene>
<sequence length="207" mass="21572">MTDTKDEITDIAWLRGLAEEGTRTPIRGASILFAAGMIYGFASLAHGAVEAGLVEVGTEAFGWIWGVAVLAFLAALVVLIGRLKSQGGVETAANRAFGIVWAALGWGIFSLFTSLILSDLSRQGASSMADWALVIPSIIMAFYGVGWAVTATMVRSRPLWVLALASFAAAPALAVLSGSPAQYLAYAAALFGLVAVPGFFLMRAAKG</sequence>
<keyword evidence="1" id="KW-0812">Transmembrane</keyword>
<dbReference type="Proteomes" id="UP000215595">
    <property type="component" value="Unassembled WGS sequence"/>
</dbReference>
<evidence type="ECO:0000256" key="1">
    <source>
        <dbReference type="SAM" id="Phobius"/>
    </source>
</evidence>
<evidence type="ECO:0000313" key="3">
    <source>
        <dbReference type="Proteomes" id="UP000215595"/>
    </source>
</evidence>
<comment type="caution">
    <text evidence="2">The sequence shown here is derived from an EMBL/GenBank/DDBJ whole genome shotgun (WGS) entry which is preliminary data.</text>
</comment>
<protein>
    <submittedName>
        <fullName evidence="2">Uncharacterized protein</fullName>
    </submittedName>
</protein>
<reference evidence="2 3" key="1">
    <citation type="submission" date="2017-03" db="EMBL/GenBank/DDBJ databases">
        <title>Lifting the veil on microbial sulfur biogeochemistry in mining wastewaters.</title>
        <authorList>
            <person name="Kantor R.S."/>
            <person name="Colenbrander Nelson T."/>
            <person name="Marshall S."/>
            <person name="Bennett D."/>
            <person name="Apte S."/>
            <person name="Camacho D."/>
            <person name="Thomas B.C."/>
            <person name="Warren L.A."/>
            <person name="Banfield J.F."/>
        </authorList>
    </citation>
    <scope>NUCLEOTIDE SEQUENCE [LARGE SCALE GENOMIC DNA]</scope>
    <source>
        <strain evidence="2">32-69-9</strain>
    </source>
</reference>
<proteinExistence type="predicted"/>